<dbReference type="PANTHER" id="PTHR21666:SF270">
    <property type="entry name" value="MUREIN HYDROLASE ACTIVATOR ENVC"/>
    <property type="match status" value="1"/>
</dbReference>
<accession>A0A840UBX9</accession>
<keyword evidence="3" id="KW-0732">Signal</keyword>
<dbReference type="FunFam" id="2.70.70.10:FF:000003">
    <property type="entry name" value="Murein hydrolase activator EnvC"/>
    <property type="match status" value="1"/>
</dbReference>
<feature type="coiled-coil region" evidence="1">
    <location>
        <begin position="30"/>
        <end position="110"/>
    </location>
</feature>
<feature type="chain" id="PRO_5032528057" evidence="3">
    <location>
        <begin position="22"/>
        <end position="379"/>
    </location>
</feature>
<name>A0A840UBX9_9GAMM</name>
<evidence type="ECO:0000259" key="4">
    <source>
        <dbReference type="Pfam" id="PF01551"/>
    </source>
</evidence>
<keyword evidence="1" id="KW-0175">Coiled coil</keyword>
<evidence type="ECO:0000313" key="6">
    <source>
        <dbReference type="Proteomes" id="UP000591735"/>
    </source>
</evidence>
<dbReference type="GO" id="GO:0004222">
    <property type="term" value="F:metalloendopeptidase activity"/>
    <property type="evidence" value="ECO:0007669"/>
    <property type="project" value="TreeGrafter"/>
</dbReference>
<feature type="signal peptide" evidence="3">
    <location>
        <begin position="1"/>
        <end position="21"/>
    </location>
</feature>
<organism evidence="5 6">
    <name type="scientific">Marinobacter oulmenensis</name>
    <dbReference type="NCBI Taxonomy" id="643747"/>
    <lineage>
        <taxon>Bacteria</taxon>
        <taxon>Pseudomonadati</taxon>
        <taxon>Pseudomonadota</taxon>
        <taxon>Gammaproteobacteria</taxon>
        <taxon>Pseudomonadales</taxon>
        <taxon>Marinobacteraceae</taxon>
        <taxon>Marinobacter</taxon>
    </lineage>
</organism>
<sequence>MSSLRTLALALVLTGAQAASAQQEVTPEQVEELKEQIADIDEWLADAEEDRSSLEQQLAKSERRISDLTRERRELRQKASEQENRLAELRQKEQELTSTLKQQRKGLEKQIRAAWMEGDAPSLRVLLNEIEPGKIARTMTYYEYLGRDTVKRLEAFRQSLADLRATQADVQATRTRLARTESDLEQRQKSLQESRAEREQTLAALNQDIRSRQDERKDLEADRKRLEQLLEEVQQAIASIPAPNESRPFKSLRDKLPWPASGRVVSNFGASYAEGKLRRTGILMNTKEEADVKAVHYGRVVFANWLRGFGLMTIIDHGDGYLTLYGHSSSLFTSPGDWVRAGETIALAGRTGGTEDPAVYFEVRRQGKPINPLRWLGKP</sequence>
<evidence type="ECO:0000313" key="5">
    <source>
        <dbReference type="EMBL" id="MBB5319985.1"/>
    </source>
</evidence>
<evidence type="ECO:0000256" key="2">
    <source>
        <dbReference type="SAM" id="MobiDB-lite"/>
    </source>
</evidence>
<protein>
    <submittedName>
        <fullName evidence="5">Septal ring factor EnvC (AmiA/AmiB activator)</fullName>
    </submittedName>
</protein>
<dbReference type="Gene3D" id="2.70.70.10">
    <property type="entry name" value="Glucose Permease (Domain IIA)"/>
    <property type="match status" value="1"/>
</dbReference>
<dbReference type="CDD" id="cd12797">
    <property type="entry name" value="M23_peptidase"/>
    <property type="match status" value="1"/>
</dbReference>
<evidence type="ECO:0000256" key="1">
    <source>
        <dbReference type="SAM" id="Coils"/>
    </source>
</evidence>
<dbReference type="EMBL" id="JACHFE010000001">
    <property type="protein sequence ID" value="MBB5319985.1"/>
    <property type="molecule type" value="Genomic_DNA"/>
</dbReference>
<gene>
    <name evidence="5" type="ORF">HNR38_000453</name>
</gene>
<dbReference type="InterPro" id="IPR016047">
    <property type="entry name" value="M23ase_b-sheet_dom"/>
</dbReference>
<dbReference type="Gene3D" id="6.10.250.3150">
    <property type="match status" value="1"/>
</dbReference>
<dbReference type="PANTHER" id="PTHR21666">
    <property type="entry name" value="PEPTIDASE-RELATED"/>
    <property type="match status" value="1"/>
</dbReference>
<dbReference type="SUPFAM" id="SSF51261">
    <property type="entry name" value="Duplicated hybrid motif"/>
    <property type="match status" value="1"/>
</dbReference>
<reference evidence="5 6" key="1">
    <citation type="submission" date="2020-08" db="EMBL/GenBank/DDBJ databases">
        <title>Genomic Encyclopedia of Type Strains, Phase IV (KMG-IV): sequencing the most valuable type-strain genomes for metagenomic binning, comparative biology and taxonomic classification.</title>
        <authorList>
            <person name="Goeker M."/>
        </authorList>
    </citation>
    <scope>NUCLEOTIDE SEQUENCE [LARGE SCALE GENOMIC DNA]</scope>
    <source>
        <strain evidence="5 6">DSM 22359</strain>
    </source>
</reference>
<evidence type="ECO:0000256" key="3">
    <source>
        <dbReference type="SAM" id="SignalP"/>
    </source>
</evidence>
<dbReference type="AlphaFoldDB" id="A0A840UBX9"/>
<dbReference type="Proteomes" id="UP000591735">
    <property type="component" value="Unassembled WGS sequence"/>
</dbReference>
<dbReference type="Pfam" id="PF01551">
    <property type="entry name" value="Peptidase_M23"/>
    <property type="match status" value="1"/>
</dbReference>
<feature type="compositionally biased region" description="Basic and acidic residues" evidence="2">
    <location>
        <begin position="178"/>
        <end position="200"/>
    </location>
</feature>
<dbReference type="InterPro" id="IPR050570">
    <property type="entry name" value="Cell_wall_metabolism_enzyme"/>
</dbReference>
<feature type="domain" description="M23ase beta-sheet core" evidence="4">
    <location>
        <begin position="280"/>
        <end position="372"/>
    </location>
</feature>
<keyword evidence="6" id="KW-1185">Reference proteome</keyword>
<feature type="region of interest" description="Disordered" evidence="2">
    <location>
        <begin position="176"/>
        <end position="216"/>
    </location>
</feature>
<comment type="caution">
    <text evidence="5">The sequence shown here is derived from an EMBL/GenBank/DDBJ whole genome shotgun (WGS) entry which is preliminary data.</text>
</comment>
<dbReference type="InterPro" id="IPR011055">
    <property type="entry name" value="Dup_hybrid_motif"/>
</dbReference>
<proteinExistence type="predicted"/>